<dbReference type="EMBL" id="LR796673">
    <property type="protein sequence ID" value="CAB4158695.1"/>
    <property type="molecule type" value="Genomic_DNA"/>
</dbReference>
<proteinExistence type="predicted"/>
<accession>A0A6J5NNF9</accession>
<gene>
    <name evidence="1" type="ORF">UFOVP703_26</name>
</gene>
<evidence type="ECO:0000313" key="1">
    <source>
        <dbReference type="EMBL" id="CAB4158695.1"/>
    </source>
</evidence>
<protein>
    <submittedName>
        <fullName evidence="1">Uncharacterized protein</fullName>
    </submittedName>
</protein>
<sequence>MTKTTPTRALCPAQGQQPARYVPSYATNIRATFARIRKQQRQQAQEIKQ</sequence>
<name>A0A6J5NNF9_9CAUD</name>
<organism evidence="1">
    <name type="scientific">uncultured Caudovirales phage</name>
    <dbReference type="NCBI Taxonomy" id="2100421"/>
    <lineage>
        <taxon>Viruses</taxon>
        <taxon>Duplodnaviria</taxon>
        <taxon>Heunggongvirae</taxon>
        <taxon>Uroviricota</taxon>
        <taxon>Caudoviricetes</taxon>
        <taxon>Peduoviridae</taxon>
        <taxon>Maltschvirus</taxon>
        <taxon>Maltschvirus maltsch</taxon>
    </lineage>
</organism>
<reference evidence="1" key="1">
    <citation type="submission" date="2020-04" db="EMBL/GenBank/DDBJ databases">
        <authorList>
            <person name="Chiriac C."/>
            <person name="Salcher M."/>
            <person name="Ghai R."/>
            <person name="Kavagutti S V."/>
        </authorList>
    </citation>
    <scope>NUCLEOTIDE SEQUENCE</scope>
</reference>